<dbReference type="AlphaFoldDB" id="A0ABD0P9G1"/>
<evidence type="ECO:0000313" key="2">
    <source>
        <dbReference type="Proteomes" id="UP001529510"/>
    </source>
</evidence>
<protein>
    <submittedName>
        <fullName evidence="1">Uncharacterized protein</fullName>
    </submittedName>
</protein>
<dbReference type="EMBL" id="JAMKFB020000017">
    <property type="protein sequence ID" value="KAL0170397.1"/>
    <property type="molecule type" value="Genomic_DNA"/>
</dbReference>
<name>A0ABD0P9G1_CIRMR</name>
<reference evidence="1 2" key="1">
    <citation type="submission" date="2024-05" db="EMBL/GenBank/DDBJ databases">
        <title>Genome sequencing and assembly of Indian major carp, Cirrhinus mrigala (Hamilton, 1822).</title>
        <authorList>
            <person name="Mohindra V."/>
            <person name="Chowdhury L.M."/>
            <person name="Lal K."/>
            <person name="Jena J.K."/>
        </authorList>
    </citation>
    <scope>NUCLEOTIDE SEQUENCE [LARGE SCALE GENOMIC DNA]</scope>
    <source>
        <strain evidence="1">CM1030</strain>
        <tissue evidence="1">Blood</tissue>
    </source>
</reference>
<organism evidence="1 2">
    <name type="scientific">Cirrhinus mrigala</name>
    <name type="common">Mrigala</name>
    <dbReference type="NCBI Taxonomy" id="683832"/>
    <lineage>
        <taxon>Eukaryota</taxon>
        <taxon>Metazoa</taxon>
        <taxon>Chordata</taxon>
        <taxon>Craniata</taxon>
        <taxon>Vertebrata</taxon>
        <taxon>Euteleostomi</taxon>
        <taxon>Actinopterygii</taxon>
        <taxon>Neopterygii</taxon>
        <taxon>Teleostei</taxon>
        <taxon>Ostariophysi</taxon>
        <taxon>Cypriniformes</taxon>
        <taxon>Cyprinidae</taxon>
        <taxon>Labeoninae</taxon>
        <taxon>Labeonini</taxon>
        <taxon>Cirrhinus</taxon>
    </lineage>
</organism>
<keyword evidence="2" id="KW-1185">Reference proteome</keyword>
<evidence type="ECO:0000313" key="1">
    <source>
        <dbReference type="EMBL" id="KAL0170397.1"/>
    </source>
</evidence>
<feature type="non-terminal residue" evidence="1">
    <location>
        <position position="131"/>
    </location>
</feature>
<gene>
    <name evidence="1" type="ORF">M9458_034993</name>
</gene>
<accession>A0ABD0P9G1</accession>
<comment type="caution">
    <text evidence="1">The sequence shown here is derived from an EMBL/GenBank/DDBJ whole genome shotgun (WGS) entry which is preliminary data.</text>
</comment>
<dbReference type="Proteomes" id="UP001529510">
    <property type="component" value="Unassembled WGS sequence"/>
</dbReference>
<proteinExistence type="predicted"/>
<sequence>MIATLKLHQTPPVQMCFQWIPSMKSGRSVACYSPRLRRTNWRGAFVSSGTCPLQNGSSSHTCYASRPRKTSISLRCCAEWWCPFWSEMANRIRTALSMQKKQAASFLALCAFPHIPALYQHSGLPSPLLCL</sequence>